<gene>
    <name evidence="1" type="ORF">CUS_6015</name>
</gene>
<dbReference type="AlphaFoldDB" id="E9SD04"/>
<keyword evidence="2" id="KW-1185">Reference proteome</keyword>
<accession>E9SD04</accession>
<evidence type="ECO:0000313" key="2">
    <source>
        <dbReference type="Proteomes" id="UP000004259"/>
    </source>
</evidence>
<dbReference type="EMBL" id="ADKM02000086">
    <property type="protein sequence ID" value="EGC02767.1"/>
    <property type="molecule type" value="Genomic_DNA"/>
</dbReference>
<evidence type="ECO:0000313" key="1">
    <source>
        <dbReference type="EMBL" id="EGC02767.1"/>
    </source>
</evidence>
<reference evidence="1 2" key="1">
    <citation type="submission" date="2011-02" db="EMBL/GenBank/DDBJ databases">
        <authorList>
            <person name="Nelson K.E."/>
            <person name="Sutton G."/>
            <person name="Torralba M."/>
            <person name="Durkin S."/>
            <person name="Harkins D."/>
            <person name="Montgomery R."/>
            <person name="Ziemer C."/>
            <person name="Klaassens E."/>
            <person name="Ocuiv P."/>
            <person name="Morrison M."/>
        </authorList>
    </citation>
    <scope>NUCLEOTIDE SEQUENCE [LARGE SCALE GENOMIC DNA]</scope>
    <source>
        <strain evidence="1 2">8</strain>
    </source>
</reference>
<comment type="caution">
    <text evidence="1">The sequence shown here is derived from an EMBL/GenBank/DDBJ whole genome shotgun (WGS) entry which is preliminary data.</text>
</comment>
<sequence>MLDKGMIDNCYFAHFQKPHFILYDYPFSTPAENAVNKRIIEHHTPTTLSSVKPPFLWCVSGITTLFYHHTVTHYRHVGGA</sequence>
<protein>
    <submittedName>
        <fullName evidence="1">Uncharacterized protein</fullName>
    </submittedName>
</protein>
<dbReference type="Proteomes" id="UP000004259">
    <property type="component" value="Unassembled WGS sequence"/>
</dbReference>
<name>E9SD04_RUMAL</name>
<organism evidence="1 2">
    <name type="scientific">Ruminococcus albus 8</name>
    <dbReference type="NCBI Taxonomy" id="246199"/>
    <lineage>
        <taxon>Bacteria</taxon>
        <taxon>Bacillati</taxon>
        <taxon>Bacillota</taxon>
        <taxon>Clostridia</taxon>
        <taxon>Eubacteriales</taxon>
        <taxon>Oscillospiraceae</taxon>
        <taxon>Ruminococcus</taxon>
    </lineage>
</organism>
<dbReference type="STRING" id="246199.CUS_6015"/>
<proteinExistence type="predicted"/>